<organism evidence="2">
    <name type="scientific">Streptomyces sp. NBC_00003</name>
    <dbReference type="NCBI Taxonomy" id="2903608"/>
    <lineage>
        <taxon>Bacteria</taxon>
        <taxon>Bacillati</taxon>
        <taxon>Actinomycetota</taxon>
        <taxon>Actinomycetes</taxon>
        <taxon>Kitasatosporales</taxon>
        <taxon>Streptomycetaceae</taxon>
        <taxon>Streptomyces</taxon>
    </lineage>
</organism>
<evidence type="ECO:0000313" key="2">
    <source>
        <dbReference type="EMBL" id="WTW60439.1"/>
    </source>
</evidence>
<gene>
    <name evidence="2" type="ORF">OG549_07200</name>
</gene>
<accession>A0AAU2UZB0</accession>
<evidence type="ECO:0000256" key="1">
    <source>
        <dbReference type="SAM" id="SignalP"/>
    </source>
</evidence>
<name>A0AAU2UZB0_9ACTN</name>
<protein>
    <recommendedName>
        <fullName evidence="3">Secreted protein</fullName>
    </recommendedName>
</protein>
<dbReference type="AlphaFoldDB" id="A0AAU2UZB0"/>
<dbReference type="EMBL" id="CP108318">
    <property type="protein sequence ID" value="WTW60439.1"/>
    <property type="molecule type" value="Genomic_DNA"/>
</dbReference>
<proteinExistence type="predicted"/>
<sequence length="111" mass="11278">MPSASLAALRRALVVLSVLGALFGAAPGVPACEGRTADSAVVSVALEPSDEGAQDAAEAVLPVQPGRPARLIRPPATDVVRAEPLSPPAVSYDNARRPAAETGVRCVVLRC</sequence>
<feature type="signal peptide" evidence="1">
    <location>
        <begin position="1"/>
        <end position="31"/>
    </location>
</feature>
<keyword evidence="1" id="KW-0732">Signal</keyword>
<feature type="chain" id="PRO_5043939866" description="Secreted protein" evidence="1">
    <location>
        <begin position="32"/>
        <end position="111"/>
    </location>
</feature>
<evidence type="ECO:0008006" key="3">
    <source>
        <dbReference type="Google" id="ProtNLM"/>
    </source>
</evidence>
<reference evidence="2" key="1">
    <citation type="submission" date="2022-10" db="EMBL/GenBank/DDBJ databases">
        <title>The complete genomes of actinobacterial strains from the NBC collection.</title>
        <authorList>
            <person name="Joergensen T.S."/>
            <person name="Alvarez Arevalo M."/>
            <person name="Sterndorff E.B."/>
            <person name="Faurdal D."/>
            <person name="Vuksanovic O."/>
            <person name="Mourched A.-S."/>
            <person name="Charusanti P."/>
            <person name="Shaw S."/>
            <person name="Blin K."/>
            <person name="Weber T."/>
        </authorList>
    </citation>
    <scope>NUCLEOTIDE SEQUENCE</scope>
    <source>
        <strain evidence="2">NBC_00003</strain>
    </source>
</reference>